<evidence type="ECO:0000313" key="1">
    <source>
        <dbReference type="EMBL" id="SFQ24908.1"/>
    </source>
</evidence>
<accession>A0A1I5WZ31</accession>
<keyword evidence="2" id="KW-1185">Reference proteome</keyword>
<evidence type="ECO:0000313" key="2">
    <source>
        <dbReference type="Proteomes" id="UP000199356"/>
    </source>
</evidence>
<sequence length="159" mass="18015">MSTTRQNPSGDARQIAEALERCPSPWLRNADLQGRWQCSRASVDRIRKEHGLRSDGPDGTQPDFDLLTILGIERVADPLAAWTLGSDDDREILAAPLLSIDDLQLLDPHRGGYYREIFLQRAREGIRPGFKLGNRWLFRPTIQDLARLQALRAARMKGE</sequence>
<dbReference type="EMBL" id="FOXA01000067">
    <property type="protein sequence ID" value="SFQ24908.1"/>
    <property type="molecule type" value="Genomic_DNA"/>
</dbReference>
<dbReference type="Proteomes" id="UP000199356">
    <property type="component" value="Unassembled WGS sequence"/>
</dbReference>
<protein>
    <submittedName>
        <fullName evidence="1">Uncharacterized protein</fullName>
    </submittedName>
</protein>
<dbReference type="RefSeq" id="WP_093426000.1">
    <property type="nucleotide sequence ID" value="NZ_FOXA01000067.1"/>
</dbReference>
<dbReference type="AlphaFoldDB" id="A0A1I5WZ31"/>
<reference evidence="1 2" key="1">
    <citation type="submission" date="2016-10" db="EMBL/GenBank/DDBJ databases">
        <authorList>
            <person name="de Groot N.N."/>
        </authorList>
    </citation>
    <scope>NUCLEOTIDE SEQUENCE [LARGE SCALE GENOMIC DNA]</scope>
    <source>
        <strain evidence="1 2">DSM 19547</strain>
    </source>
</reference>
<dbReference type="OrthoDB" id="7873179at2"/>
<proteinExistence type="predicted"/>
<name>A0A1I5WZ31_9RHOB</name>
<organism evidence="1 2">
    <name type="scientific">Tranquillimonas alkanivorans</name>
    <dbReference type="NCBI Taxonomy" id="441119"/>
    <lineage>
        <taxon>Bacteria</taxon>
        <taxon>Pseudomonadati</taxon>
        <taxon>Pseudomonadota</taxon>
        <taxon>Alphaproteobacteria</taxon>
        <taxon>Rhodobacterales</taxon>
        <taxon>Roseobacteraceae</taxon>
        <taxon>Tranquillimonas</taxon>
    </lineage>
</organism>
<gene>
    <name evidence="1" type="ORF">SAMN04488047_1671</name>
</gene>